<sequence>MLDYPPRKHVPIGPDHQAEIPCWGPLENKNVPDVGISILRSSETGEEIGHGRTVCNCPDKGSIRCVRQHVSEARDRLRRTFGQATFAELGFNDMGEVVAEKWSAEEEELFDDIIYSNPASTGKDFWKALSAVFPSRTKMEIVSYYFNVNMLRKRAEQNRVDPLNIDSDNDEWQGSDNEESTIQDGLDDNSPQKQEYETDSDPASELHVKKSDGRENGTQDGGSSTSSDSGVQGGSCLSKSDGCLEWNRYNTLDSYDTKLLWENTSSSSPEIDLDFLPTCSMIKEIFGEGSFDSKGW</sequence>
<dbReference type="SUPFAM" id="SSF46689">
    <property type="entry name" value="Homeodomain-like"/>
    <property type="match status" value="1"/>
</dbReference>
<keyword evidence="3" id="KW-1185">Reference proteome</keyword>
<dbReference type="GO" id="GO:0010597">
    <property type="term" value="P:green leaf volatile biosynthetic process"/>
    <property type="evidence" value="ECO:0007669"/>
    <property type="project" value="UniProtKB-ARBA"/>
</dbReference>
<evidence type="ECO:0000313" key="3">
    <source>
        <dbReference type="Proteomes" id="UP000595140"/>
    </source>
</evidence>
<dbReference type="InterPro" id="IPR009057">
    <property type="entry name" value="Homeodomain-like_sf"/>
</dbReference>
<organism evidence="2 3">
    <name type="scientific">Cuscuta campestris</name>
    <dbReference type="NCBI Taxonomy" id="132261"/>
    <lineage>
        <taxon>Eukaryota</taxon>
        <taxon>Viridiplantae</taxon>
        <taxon>Streptophyta</taxon>
        <taxon>Embryophyta</taxon>
        <taxon>Tracheophyta</taxon>
        <taxon>Spermatophyta</taxon>
        <taxon>Magnoliopsida</taxon>
        <taxon>eudicotyledons</taxon>
        <taxon>Gunneridae</taxon>
        <taxon>Pentapetalae</taxon>
        <taxon>asterids</taxon>
        <taxon>lamiids</taxon>
        <taxon>Solanales</taxon>
        <taxon>Convolvulaceae</taxon>
        <taxon>Cuscuteae</taxon>
        <taxon>Cuscuta</taxon>
        <taxon>Cuscuta subgen. Grammica</taxon>
        <taxon>Cuscuta sect. Cleistogrammica</taxon>
    </lineage>
</organism>
<dbReference type="PANTHER" id="PTHR46872:SF10">
    <property type="entry name" value="MYB-LIKE DOMAIN-CONTAINING PROTEIN"/>
    <property type="match status" value="1"/>
</dbReference>
<dbReference type="InterPro" id="IPR001005">
    <property type="entry name" value="SANT/Myb"/>
</dbReference>
<dbReference type="AlphaFoldDB" id="A0A484MUW8"/>
<feature type="compositionally biased region" description="Acidic residues" evidence="1">
    <location>
        <begin position="167"/>
        <end position="187"/>
    </location>
</feature>
<evidence type="ECO:0000313" key="2">
    <source>
        <dbReference type="EMBL" id="VFQ91976.1"/>
    </source>
</evidence>
<dbReference type="Proteomes" id="UP000595140">
    <property type="component" value="Unassembled WGS sequence"/>
</dbReference>
<accession>A0A484MUW8</accession>
<feature type="compositionally biased region" description="Low complexity" evidence="1">
    <location>
        <begin position="221"/>
        <end position="230"/>
    </location>
</feature>
<dbReference type="PANTHER" id="PTHR46872">
    <property type="entry name" value="DNA BINDING PROTEIN"/>
    <property type="match status" value="1"/>
</dbReference>
<dbReference type="GO" id="GO:0000976">
    <property type="term" value="F:transcription cis-regulatory region binding"/>
    <property type="evidence" value="ECO:0007669"/>
    <property type="project" value="UniProtKB-ARBA"/>
</dbReference>
<dbReference type="CDD" id="cd00167">
    <property type="entry name" value="SANT"/>
    <property type="match status" value="1"/>
</dbReference>
<evidence type="ECO:0008006" key="4">
    <source>
        <dbReference type="Google" id="ProtNLM"/>
    </source>
</evidence>
<gene>
    <name evidence="2" type="ORF">CCAM_LOCUS33752</name>
</gene>
<evidence type="ECO:0000256" key="1">
    <source>
        <dbReference type="SAM" id="MobiDB-lite"/>
    </source>
</evidence>
<reference evidence="2 3" key="1">
    <citation type="submission" date="2018-04" db="EMBL/GenBank/DDBJ databases">
        <authorList>
            <person name="Vogel A."/>
        </authorList>
    </citation>
    <scope>NUCLEOTIDE SEQUENCE [LARGE SCALE GENOMIC DNA]</scope>
</reference>
<protein>
    <recommendedName>
        <fullName evidence="4">Myb-like domain-containing protein</fullName>
    </recommendedName>
</protein>
<dbReference type="Gene3D" id="1.10.10.60">
    <property type="entry name" value="Homeodomain-like"/>
    <property type="match status" value="1"/>
</dbReference>
<proteinExistence type="predicted"/>
<feature type="region of interest" description="Disordered" evidence="1">
    <location>
        <begin position="161"/>
        <end position="235"/>
    </location>
</feature>
<name>A0A484MUW8_9ASTE</name>
<feature type="compositionally biased region" description="Basic and acidic residues" evidence="1">
    <location>
        <begin position="204"/>
        <end position="217"/>
    </location>
</feature>
<dbReference type="OrthoDB" id="1908944at2759"/>
<dbReference type="EMBL" id="OOIL02004480">
    <property type="protein sequence ID" value="VFQ91976.1"/>
    <property type="molecule type" value="Genomic_DNA"/>
</dbReference>